<accession>A0A0K1E7L4</accession>
<protein>
    <submittedName>
        <fullName evidence="3">Uncharacterized protein</fullName>
    </submittedName>
</protein>
<dbReference type="PROSITE" id="PS51257">
    <property type="entry name" value="PROKAR_LIPOPROTEIN"/>
    <property type="match status" value="1"/>
</dbReference>
<sequence>MNGRKIMALSAIALMVSFSVTACGVADEQGDENDPISSESTDNDSAALEGDDDNLIGRQKCGNNECGPGTFCCNASCGVCAPKGGACTQQVCDPVAKVGEDLTVGEVCGSVICGKGLSCCNASCSRCVPKGMMCTQEACN</sequence>
<evidence type="ECO:0000256" key="2">
    <source>
        <dbReference type="SAM" id="SignalP"/>
    </source>
</evidence>
<evidence type="ECO:0000313" key="3">
    <source>
        <dbReference type="EMBL" id="AKT36876.1"/>
    </source>
</evidence>
<feature type="compositionally biased region" description="Polar residues" evidence="1">
    <location>
        <begin position="35"/>
        <end position="44"/>
    </location>
</feature>
<dbReference type="EMBL" id="CP012159">
    <property type="protein sequence ID" value="AKT36876.1"/>
    <property type="molecule type" value="Genomic_DNA"/>
</dbReference>
<gene>
    <name evidence="3" type="ORF">CMC5_009970</name>
</gene>
<evidence type="ECO:0000256" key="1">
    <source>
        <dbReference type="SAM" id="MobiDB-lite"/>
    </source>
</evidence>
<keyword evidence="2" id="KW-0732">Signal</keyword>
<proteinExistence type="predicted"/>
<feature type="signal peptide" evidence="2">
    <location>
        <begin position="1"/>
        <end position="22"/>
    </location>
</feature>
<dbReference type="Proteomes" id="UP000067626">
    <property type="component" value="Chromosome"/>
</dbReference>
<feature type="region of interest" description="Disordered" evidence="1">
    <location>
        <begin position="28"/>
        <end position="51"/>
    </location>
</feature>
<dbReference type="AlphaFoldDB" id="A0A0K1E7L4"/>
<evidence type="ECO:0000313" key="4">
    <source>
        <dbReference type="Proteomes" id="UP000067626"/>
    </source>
</evidence>
<dbReference type="STRING" id="52.CMC5_009970"/>
<organism evidence="3 4">
    <name type="scientific">Chondromyces crocatus</name>
    <dbReference type="NCBI Taxonomy" id="52"/>
    <lineage>
        <taxon>Bacteria</taxon>
        <taxon>Pseudomonadati</taxon>
        <taxon>Myxococcota</taxon>
        <taxon>Polyangia</taxon>
        <taxon>Polyangiales</taxon>
        <taxon>Polyangiaceae</taxon>
        <taxon>Chondromyces</taxon>
    </lineage>
</organism>
<feature type="chain" id="PRO_5005459004" evidence="2">
    <location>
        <begin position="23"/>
        <end position="140"/>
    </location>
</feature>
<reference evidence="3 4" key="1">
    <citation type="submission" date="2015-07" db="EMBL/GenBank/DDBJ databases">
        <title>Genome analysis of myxobacterium Chondromyces crocatus Cm c5 reveals a high potential for natural compound synthesis and the genetic basis for the loss of fruiting body formation.</title>
        <authorList>
            <person name="Zaburannyi N."/>
            <person name="Bunk B."/>
            <person name="Maier J."/>
            <person name="Overmann J."/>
            <person name="Mueller R."/>
        </authorList>
    </citation>
    <scope>NUCLEOTIDE SEQUENCE [LARGE SCALE GENOMIC DNA]</scope>
    <source>
        <strain evidence="3 4">Cm c5</strain>
    </source>
</reference>
<name>A0A0K1E7L4_CHOCO</name>
<keyword evidence="4" id="KW-1185">Reference proteome</keyword>
<dbReference type="KEGG" id="ccro:CMC5_009970"/>